<proteinExistence type="predicted"/>
<evidence type="ECO:0000256" key="1">
    <source>
        <dbReference type="SAM" id="MobiDB-lite"/>
    </source>
</evidence>
<dbReference type="EMBL" id="AVOT02138259">
    <property type="protein sequence ID" value="MBW0590410.1"/>
    <property type="molecule type" value="Genomic_DNA"/>
</dbReference>
<keyword evidence="3" id="KW-1185">Reference proteome</keyword>
<dbReference type="Proteomes" id="UP000765509">
    <property type="component" value="Unassembled WGS sequence"/>
</dbReference>
<sequence>MPSTRPRAGNNPSRNFQKGYRHDDGRSQLVAEGKGSVNEAQTDKLFHSEADNTVLTSKIADSSKRSFSGYILSHPEGIPQCTSAQSIKS</sequence>
<gene>
    <name evidence="2" type="ORF">O181_130125</name>
</gene>
<evidence type="ECO:0000313" key="3">
    <source>
        <dbReference type="Proteomes" id="UP000765509"/>
    </source>
</evidence>
<protein>
    <submittedName>
        <fullName evidence="2">Uncharacterized protein</fullName>
    </submittedName>
</protein>
<feature type="region of interest" description="Disordered" evidence="1">
    <location>
        <begin position="1"/>
        <end position="24"/>
    </location>
</feature>
<comment type="caution">
    <text evidence="2">The sequence shown here is derived from an EMBL/GenBank/DDBJ whole genome shotgun (WGS) entry which is preliminary data.</text>
</comment>
<accession>A0A9Q3L375</accession>
<name>A0A9Q3L375_9BASI</name>
<dbReference type="AlphaFoldDB" id="A0A9Q3L375"/>
<evidence type="ECO:0000313" key="2">
    <source>
        <dbReference type="EMBL" id="MBW0590410.1"/>
    </source>
</evidence>
<organism evidence="2 3">
    <name type="scientific">Austropuccinia psidii MF-1</name>
    <dbReference type="NCBI Taxonomy" id="1389203"/>
    <lineage>
        <taxon>Eukaryota</taxon>
        <taxon>Fungi</taxon>
        <taxon>Dikarya</taxon>
        <taxon>Basidiomycota</taxon>
        <taxon>Pucciniomycotina</taxon>
        <taxon>Pucciniomycetes</taxon>
        <taxon>Pucciniales</taxon>
        <taxon>Sphaerophragmiaceae</taxon>
        <taxon>Austropuccinia</taxon>
    </lineage>
</organism>
<reference evidence="2" key="1">
    <citation type="submission" date="2021-03" db="EMBL/GenBank/DDBJ databases">
        <title>Draft genome sequence of rust myrtle Austropuccinia psidii MF-1, a brazilian biotype.</title>
        <authorList>
            <person name="Quecine M.C."/>
            <person name="Pachon D.M.R."/>
            <person name="Bonatelli M.L."/>
            <person name="Correr F.H."/>
            <person name="Franceschini L.M."/>
            <person name="Leite T.F."/>
            <person name="Margarido G.R.A."/>
            <person name="Almeida C.A."/>
            <person name="Ferrarezi J.A."/>
            <person name="Labate C.A."/>
        </authorList>
    </citation>
    <scope>NUCLEOTIDE SEQUENCE</scope>
    <source>
        <strain evidence="2">MF-1</strain>
    </source>
</reference>